<reference evidence="1" key="1">
    <citation type="submission" date="2021-01" db="EMBL/GenBank/DDBJ databases">
        <authorList>
            <consortium name="Genoscope - CEA"/>
            <person name="William W."/>
        </authorList>
    </citation>
    <scope>NUCLEOTIDE SEQUENCE</scope>
</reference>
<accession>A0A8S1X4B4</accession>
<keyword evidence="2" id="KW-1185">Reference proteome</keyword>
<dbReference type="OrthoDB" id="287760at2759"/>
<proteinExistence type="predicted"/>
<protein>
    <submittedName>
        <fullName evidence="1">Uncharacterized protein</fullName>
    </submittedName>
</protein>
<organism evidence="1 2">
    <name type="scientific">Paramecium pentaurelia</name>
    <dbReference type="NCBI Taxonomy" id="43138"/>
    <lineage>
        <taxon>Eukaryota</taxon>
        <taxon>Sar</taxon>
        <taxon>Alveolata</taxon>
        <taxon>Ciliophora</taxon>
        <taxon>Intramacronucleata</taxon>
        <taxon>Oligohymenophorea</taxon>
        <taxon>Peniculida</taxon>
        <taxon>Parameciidae</taxon>
        <taxon>Paramecium</taxon>
    </lineage>
</organism>
<sequence length="298" mass="35889">MGQSGSKKEIEGNILIILERKNYFCGEFIKGSVSYSVQDSEIKAFLQLICVAERYVKKKRLYQEKLIEQTLMLSQPNEKGVLEKPFSIMTPQLQSMELNTWNKDEQIYIKYFLRSYLNFENHNLKDKQKKISEEQIFIKRTYQNKIENIIKQFSYVTRSWFLGDDQRIEFWYDFENKNFRSNERFSFWLGVDNRHTTINIESIKAYLVFEILEFQVYWKLIERRVLSCLDERIKVPFGIQNTFQINLIIPSNSPTAILSKKIMMFYHVEIEFEFEYMGCRRQSYIEKILIDVVNCENQ</sequence>
<evidence type="ECO:0000313" key="1">
    <source>
        <dbReference type="EMBL" id="CAD8193126.1"/>
    </source>
</evidence>
<comment type="caution">
    <text evidence="1">The sequence shown here is derived from an EMBL/GenBank/DDBJ whole genome shotgun (WGS) entry which is preliminary data.</text>
</comment>
<dbReference type="Proteomes" id="UP000689195">
    <property type="component" value="Unassembled WGS sequence"/>
</dbReference>
<dbReference type="AlphaFoldDB" id="A0A8S1X4B4"/>
<dbReference type="EMBL" id="CAJJDO010000103">
    <property type="protein sequence ID" value="CAD8193126.1"/>
    <property type="molecule type" value="Genomic_DNA"/>
</dbReference>
<name>A0A8S1X4B4_9CILI</name>
<evidence type="ECO:0000313" key="2">
    <source>
        <dbReference type="Proteomes" id="UP000689195"/>
    </source>
</evidence>
<gene>
    <name evidence="1" type="ORF">PPENT_87.1.T1030119</name>
</gene>